<dbReference type="AlphaFoldDB" id="A0A6H5IA03"/>
<dbReference type="EMBL" id="CADCXV010000714">
    <property type="protein sequence ID" value="CAB0033541.1"/>
    <property type="molecule type" value="Genomic_DNA"/>
</dbReference>
<accession>A0A6H5IA03</accession>
<reference evidence="1 2" key="1">
    <citation type="submission" date="2020-02" db="EMBL/GenBank/DDBJ databases">
        <authorList>
            <person name="Ferguson B K."/>
        </authorList>
    </citation>
    <scope>NUCLEOTIDE SEQUENCE [LARGE SCALE GENOMIC DNA]</scope>
</reference>
<dbReference type="Proteomes" id="UP000479190">
    <property type="component" value="Unassembled WGS sequence"/>
</dbReference>
<evidence type="ECO:0000313" key="1">
    <source>
        <dbReference type="EMBL" id="CAB0033541.1"/>
    </source>
</evidence>
<gene>
    <name evidence="1" type="ORF">TBRA_LOCUS5442</name>
</gene>
<keyword evidence="2" id="KW-1185">Reference proteome</keyword>
<protein>
    <submittedName>
        <fullName evidence="1">Uncharacterized protein</fullName>
    </submittedName>
</protein>
<name>A0A6H5IA03_9HYME</name>
<organism evidence="1 2">
    <name type="scientific">Trichogramma brassicae</name>
    <dbReference type="NCBI Taxonomy" id="86971"/>
    <lineage>
        <taxon>Eukaryota</taxon>
        <taxon>Metazoa</taxon>
        <taxon>Ecdysozoa</taxon>
        <taxon>Arthropoda</taxon>
        <taxon>Hexapoda</taxon>
        <taxon>Insecta</taxon>
        <taxon>Pterygota</taxon>
        <taxon>Neoptera</taxon>
        <taxon>Endopterygota</taxon>
        <taxon>Hymenoptera</taxon>
        <taxon>Apocrita</taxon>
        <taxon>Proctotrupomorpha</taxon>
        <taxon>Chalcidoidea</taxon>
        <taxon>Trichogrammatidae</taxon>
        <taxon>Trichogramma</taxon>
    </lineage>
</organism>
<proteinExistence type="predicted"/>
<sequence>MWQAAHLYRINHGILAVACVEHVLCPGKGDEEYKMIYGGDYQKATELYKKLCDIPEEDQLDLAIVKSAASFFQCTDKCLESIRSYLREINIDYEEIEHIKKASIELIKSNKDKLSTNMMDPIEYLTINAPIDDEQPHPNMIQIINPDIPLEHVDPPSVSIPVDHGLIISNEDELCTNMIDSIEYHTINVPIDGEQPNSNMYQIIYPDMPSSNVDPPSLVSIPVDQALITSNEDELCTNMIDLIEYHTINVTTADEVTLPPMPDMPLEHVDPPSVSIPVDQALIKSNKDKLSTLVMDLMEDHPINVTTDDEETLPPMPDIPLEHVDPPSVSIPVDQALIKSNKDKLSTLVMDLTEDHPINMTTNDEETLPPMPDIPLEHVDPPSVSIPVDQGSIKSNEDKLSTDMLDPIEDHPINVSIDDEQSRSPPTDVPTVKVYLPSTSMIDLDEYHPIILINDDENVSSPTPNVSSPGPNVSKVNLFSKVSIPVNQGLILNFKTRKTTIAAAAAAAASLIIGKFKCPSAYNLCPRRHCIHDARGDSCDFFIHMVFALVQVCDVRDEFKK</sequence>
<evidence type="ECO:0000313" key="2">
    <source>
        <dbReference type="Proteomes" id="UP000479190"/>
    </source>
</evidence>